<evidence type="ECO:0000313" key="5">
    <source>
        <dbReference type="EMBL" id="KAL3768169.1"/>
    </source>
</evidence>
<dbReference type="InterPro" id="IPR049258">
    <property type="entry name" value="ODAD1_CC"/>
</dbReference>
<reference evidence="5 6" key="1">
    <citation type="submission" date="2024-10" db="EMBL/GenBank/DDBJ databases">
        <title>Updated reference genomes for cyclostephanoid diatoms.</title>
        <authorList>
            <person name="Roberts W.R."/>
            <person name="Alverson A.J."/>
        </authorList>
    </citation>
    <scope>NUCLEOTIDE SEQUENCE [LARGE SCALE GENOMIC DNA]</scope>
    <source>
        <strain evidence="5 6">AJA010-31</strain>
    </source>
</reference>
<evidence type="ECO:0000259" key="4">
    <source>
        <dbReference type="Pfam" id="PF21773"/>
    </source>
</evidence>
<sequence>MPSIRGSSRDMQGRSGSRSRESNENVDIEVLRKEYRNMQANRNAFAHESDLVRSVLRKQQATLDKLRAENETLKADVSRLQTRNMTRPINSFEQSQLDRLYQELDKFTVLVETEKSKASAMEKEITELRDEIWKRRKQMGGVNAAATNQRNVQKQVSLLESRLDQALVKFNKTVSRNKRLREEIDSLRGERVTFEKVYRKIEKDLRETKKQMALVIEQSNQAYEQRDKAQLEIVAIEQADRKDEDAYHQQMNELSDELEEINQQLLNSTRRNQQPFVVDPIEEERKAAERREAARANEIARAEEEYAQQRKERMQNFEEAFRKISAATGINDVDELIRVFIENEEQNFSLFRYMNEQTAEIERLEDEINALQEEGERVRAKQGDGNDREEVLKIEKQIKTAIEQTAMYDAKCEEQQKLLDEVKDEIKVGIVYKYIICLVCRVKTQQIHIEQLLMIRLNIYPSGQEGELSITTDNVLHYLGLVEERAIGIVSNYNRLQAMTDNANKKMSLSDQNGSRRLSINPPRLLDYSSDENSDDGNDSSCLRPVHRNDLDYSKLASRASMAKQSSRKTVTGRRGSLIFGGRMSMVNNVAFAPGP</sequence>
<gene>
    <name evidence="5" type="ORF">ACHAWO_006539</name>
</gene>
<dbReference type="Proteomes" id="UP001530400">
    <property type="component" value="Unassembled WGS sequence"/>
</dbReference>
<keyword evidence="6" id="KW-1185">Reference proteome</keyword>
<dbReference type="AlphaFoldDB" id="A0ABD3MW31"/>
<feature type="compositionally biased region" description="Acidic residues" evidence="3">
    <location>
        <begin position="529"/>
        <end position="538"/>
    </location>
</feature>
<feature type="coiled-coil region" evidence="2">
    <location>
        <begin position="170"/>
        <end position="218"/>
    </location>
</feature>
<proteinExistence type="predicted"/>
<dbReference type="Pfam" id="PF21773">
    <property type="entry name" value="ODAD1_CC"/>
    <property type="match status" value="1"/>
</dbReference>
<feature type="coiled-coil region" evidence="2">
    <location>
        <begin position="244"/>
        <end position="319"/>
    </location>
</feature>
<feature type="coiled-coil region" evidence="2">
    <location>
        <begin position="28"/>
        <end position="83"/>
    </location>
</feature>
<keyword evidence="1 2" id="KW-0175">Coiled coil</keyword>
<dbReference type="EMBL" id="JALLPJ020001352">
    <property type="protein sequence ID" value="KAL3768169.1"/>
    <property type="molecule type" value="Genomic_DNA"/>
</dbReference>
<dbReference type="PANTHER" id="PTHR21694">
    <property type="entry name" value="COILED-COIL DOMAIN-CONTAINING PROTEIN 63"/>
    <property type="match status" value="1"/>
</dbReference>
<protein>
    <recommendedName>
        <fullName evidence="4">ODAD1 central coiled coil region domain-containing protein</fullName>
    </recommendedName>
</protein>
<feature type="region of interest" description="Disordered" evidence="3">
    <location>
        <begin position="1"/>
        <end position="25"/>
    </location>
</feature>
<evidence type="ECO:0000313" key="6">
    <source>
        <dbReference type="Proteomes" id="UP001530400"/>
    </source>
</evidence>
<feature type="domain" description="ODAD1 central coiled coil region" evidence="4">
    <location>
        <begin position="153"/>
        <end position="427"/>
    </location>
</feature>
<comment type="caution">
    <text evidence="5">The sequence shown here is derived from an EMBL/GenBank/DDBJ whole genome shotgun (WGS) entry which is preliminary data.</text>
</comment>
<feature type="compositionally biased region" description="Basic and acidic residues" evidence="3">
    <location>
        <begin position="7"/>
        <end position="25"/>
    </location>
</feature>
<evidence type="ECO:0000256" key="3">
    <source>
        <dbReference type="SAM" id="MobiDB-lite"/>
    </source>
</evidence>
<feature type="coiled-coil region" evidence="2">
    <location>
        <begin position="354"/>
        <end position="381"/>
    </location>
</feature>
<evidence type="ECO:0000256" key="2">
    <source>
        <dbReference type="SAM" id="Coils"/>
    </source>
</evidence>
<accession>A0ABD3MW31</accession>
<feature type="region of interest" description="Disordered" evidence="3">
    <location>
        <begin position="506"/>
        <end position="546"/>
    </location>
</feature>
<organism evidence="5 6">
    <name type="scientific">Cyclotella atomus</name>
    <dbReference type="NCBI Taxonomy" id="382360"/>
    <lineage>
        <taxon>Eukaryota</taxon>
        <taxon>Sar</taxon>
        <taxon>Stramenopiles</taxon>
        <taxon>Ochrophyta</taxon>
        <taxon>Bacillariophyta</taxon>
        <taxon>Coscinodiscophyceae</taxon>
        <taxon>Thalassiosirophycidae</taxon>
        <taxon>Stephanodiscales</taxon>
        <taxon>Stephanodiscaceae</taxon>
        <taxon>Cyclotella</taxon>
    </lineage>
</organism>
<evidence type="ECO:0000256" key="1">
    <source>
        <dbReference type="ARBA" id="ARBA00023054"/>
    </source>
</evidence>
<dbReference type="InterPro" id="IPR051876">
    <property type="entry name" value="ODA-DC/CCD"/>
</dbReference>
<feature type="compositionally biased region" description="Polar residues" evidence="3">
    <location>
        <begin position="506"/>
        <end position="518"/>
    </location>
</feature>
<name>A0ABD3MW31_9STRA</name>
<dbReference type="PANTHER" id="PTHR21694:SF18">
    <property type="entry name" value="COILED-COIL DOMAIN-CONTAINING PROTEIN 63"/>
    <property type="match status" value="1"/>
</dbReference>